<organism evidence="1 2">
    <name type="scientific">Eretmocerus hayati</name>
    <dbReference type="NCBI Taxonomy" id="131215"/>
    <lineage>
        <taxon>Eukaryota</taxon>
        <taxon>Metazoa</taxon>
        <taxon>Ecdysozoa</taxon>
        <taxon>Arthropoda</taxon>
        <taxon>Hexapoda</taxon>
        <taxon>Insecta</taxon>
        <taxon>Pterygota</taxon>
        <taxon>Neoptera</taxon>
        <taxon>Endopterygota</taxon>
        <taxon>Hymenoptera</taxon>
        <taxon>Apocrita</taxon>
        <taxon>Proctotrupomorpha</taxon>
        <taxon>Chalcidoidea</taxon>
        <taxon>Aphelinidae</taxon>
        <taxon>Aphelininae</taxon>
        <taxon>Eretmocerus</taxon>
    </lineage>
</organism>
<proteinExistence type="predicted"/>
<evidence type="ECO:0000313" key="2">
    <source>
        <dbReference type="Proteomes" id="UP001239111"/>
    </source>
</evidence>
<keyword evidence="2" id="KW-1185">Reference proteome</keyword>
<name>A0ACC2N4E9_9HYME</name>
<evidence type="ECO:0000313" key="1">
    <source>
        <dbReference type="EMBL" id="KAJ8665179.1"/>
    </source>
</evidence>
<protein>
    <submittedName>
        <fullName evidence="1">Uncharacterized protein</fullName>
    </submittedName>
</protein>
<accession>A0ACC2N4E9</accession>
<dbReference type="EMBL" id="CM056744">
    <property type="protein sequence ID" value="KAJ8665179.1"/>
    <property type="molecule type" value="Genomic_DNA"/>
</dbReference>
<reference evidence="1" key="1">
    <citation type="submission" date="2023-04" db="EMBL/GenBank/DDBJ databases">
        <title>A chromosome-level genome assembly of the parasitoid wasp Eretmocerus hayati.</title>
        <authorList>
            <person name="Zhong Y."/>
            <person name="Liu S."/>
            <person name="Liu Y."/>
        </authorList>
    </citation>
    <scope>NUCLEOTIDE SEQUENCE</scope>
    <source>
        <strain evidence="1">ZJU_SS_LIU_2023</strain>
    </source>
</reference>
<gene>
    <name evidence="1" type="ORF">QAD02_006841</name>
</gene>
<sequence>MSSSNLSSDENDTSQYEGLKYNDAEVFIDILERYYIPILLVVGSIGNCLSIFVLLSTKMRRNSSSWYLAALAVSDTGVLVTVFVPWLLYFNISIADQQYFCQICNYLAYVCSFLSAWYVFS</sequence>
<dbReference type="Proteomes" id="UP001239111">
    <property type="component" value="Chromosome 4"/>
</dbReference>
<comment type="caution">
    <text evidence="1">The sequence shown here is derived from an EMBL/GenBank/DDBJ whole genome shotgun (WGS) entry which is preliminary data.</text>
</comment>